<sequence>MFQELTAQITYKKTKGFADGRGLEYEIKIATLLFLRALRLTQHFYIATNMADAGAFDDVVIVYKLEGSEQWKSCFIQLKHRTSEKKINMQKLLNFTGNGDFSLGKYSQSYTKIKKRFEAGDSEDPVFGGNFRDSECVIYTNATMDDQLCSRERQTHSNILPLLQTNEEPGSVFSFSETSDQDIYGYFNELLKVKEFLRSQKFASISDEEFHTAIEQFKTSLISKLPEMIESNFRKERMEKMRSALHDLEDYSDFLRNMSFFIKQLNEKEMENILLKEIQNIFCTKDNDSESIRKELYDAVSHWWREEDYYLTETTPFWQEIIKSRLKELSQRKCNEMNELGLAFQNISFQLNINRPILELNIVTKLPLLTCSKVCQSLDTPHIVMGLQSILTLKREVLALWPSKWCTTLVVECEQVEQSVEFLCFQQPQHRLIIVSRKPVQCDEHVTDVTKFSDFDERSQRMIGEREITFQGYQVKIKSLLTHEEMHSINEDVLLQILASNEVTVGKIIRTEKIEYISRNLSHCIYVKETFLNTNKQRDVVAISGVVKENISLLSSGNDVCIAILTSDNSCKYFAIDVNNYDNITTQGKERNGNVKTEKEVDPNLCRFTIIRNSTEFNRLCEKFQNVHWFELQTDKKLMWKISKRDISDIQKYIDKTESVSYDQEQMLTIADRIILIIAEPGMGKSTLASQISTGLKQIHPSKWVILVTLNDCTHLLHKYENKEISIEFVIEILAHAADVNDSELGKFLFASGMKHMANVVVLLDGIDEISPDYTNLVLSFTKKILKMGVSQIWITSRPLQTNVLEKELCVLPYTLLPFTVDNQVSFLENYWTTNNSQIDSSVKKEFASRLIQINTHNLSERESQFMGIPLQVRMMAEMFEHDLKTFNEKGDVALPENINLTGMFKKFVQFKYDFFNEKKKKIDLSNVNVKSTFGKFYEQYDQEHALCSLAILLPESDKCILRPKEIWHDINDVVNNIESEIFRIGIIDGVMSNMPQFIHRSFAEYFFALWIMGNYKQNKQFLSRSLCQHEFHVMWRMLNYMICESSDLHMAVLNNDKKQVKELLENKINVDKEDEYGRTALHLASYYNHRNIAEELLNNGADIYKRDFLTYRSLDYAESNNAWATADLLLYHCKNAKRRLLFRRDELSLLRDKITDSNYGISALLESAQNGYTELTSYLHCNGLDIMNIILNSKMQTALHIAVLNEQHGIIDLLLDILSHRENKKWKWIRKLFPTEDTSKDNIFNKKDIYENTALMYAAEKRDSLLTKKLLLHAANVNAQNVYHETALHNATLVGHFPTVECLLRHGADMNITDNSGRTPLDLAVLYGHLPIVKHMLAGNEALLTISNSFGATPIHYAAYNGHTSVVEYLIERNIGIDVRTEHGDTPLHYATRRGHLATVECLLRHGADMNITNNYGSTPLHLAAESGHLPIVKHLVVGYEALLTITDTYGDIALNTAAYNGQTSVVEYLSEGNTRVDVHNKNGNTALHYAAELGHLPILECLLRHGADMNITNNYGSTPLHLAAESGHLPIVKHLVVGYEALLTITDTYGDIALNTAAYNGQTSVVEYLSEGNTRVDVHNKNGNTALHYAAVLGHLPILECLLRHGADMNITNNYGSTPLHLAAESGHLPIVKHLVVGYEALLTITDTYGDIALNTAAYNGQTSVVEYLSEGNTRVDVHNKNGNTALHYAAELGHLPILECLLRHGADMNITNNYGSTPLHLAAFSGHLPIVKLLLVENEALLTVADSDGDTALHNAAFHGHTSVVEYLSERNIEIDECNEEGNTALHYAAEQGHLPSVECLLRHGADMKITNNNGRTPLHLAALSGHLPIVKRLSVGNEALLTTADSDGDTALHGAAYYGHSSVAEYLSERNIEIDIRNEEGNTALHYAAERGHLPTVECLLRHGAYINVTDNNGRTSMHLAAISGHFTIVKYLVENEEYFLNLNSECDTIPCISV</sequence>
<feature type="repeat" description="ANK" evidence="3">
    <location>
        <begin position="1317"/>
        <end position="1338"/>
    </location>
</feature>
<feature type="repeat" description="ANK" evidence="3">
    <location>
        <begin position="1717"/>
        <end position="1738"/>
    </location>
</feature>
<dbReference type="PROSITE" id="PS50088">
    <property type="entry name" value="ANK_REPEAT"/>
    <property type="match status" value="21"/>
</dbReference>
<feature type="repeat" description="ANK" evidence="3">
    <location>
        <begin position="1451"/>
        <end position="1483"/>
    </location>
</feature>
<keyword evidence="6" id="KW-1185">Reference proteome</keyword>
<evidence type="ECO:0000313" key="5">
    <source>
        <dbReference type="EMBL" id="KAJ4440633.1"/>
    </source>
</evidence>
<feature type="repeat" description="ANK" evidence="3">
    <location>
        <begin position="1077"/>
        <end position="1109"/>
    </location>
</feature>
<evidence type="ECO:0000259" key="4">
    <source>
        <dbReference type="PROSITE" id="PS50837"/>
    </source>
</evidence>
<feature type="repeat" description="ANK" evidence="3">
    <location>
        <begin position="1751"/>
        <end position="1783"/>
    </location>
</feature>
<feature type="repeat" description="ANK" evidence="3">
    <location>
        <begin position="1584"/>
        <end position="1616"/>
    </location>
</feature>
<feature type="repeat" description="ANK" evidence="3">
    <location>
        <begin position="1784"/>
        <end position="1816"/>
    </location>
</feature>
<dbReference type="Gene3D" id="3.40.50.300">
    <property type="entry name" value="P-loop containing nucleotide triphosphate hydrolases"/>
    <property type="match status" value="1"/>
</dbReference>
<dbReference type="PROSITE" id="PS50297">
    <property type="entry name" value="ANK_REP_REGION"/>
    <property type="match status" value="18"/>
</dbReference>
<feature type="repeat" description="ANK" evidence="3">
    <location>
        <begin position="1484"/>
        <end position="1516"/>
    </location>
</feature>
<dbReference type="PANTHER" id="PTHR24173:SF74">
    <property type="entry name" value="ANKYRIN REPEAT DOMAIN-CONTAINING PROTEIN 16"/>
    <property type="match status" value="1"/>
</dbReference>
<organism evidence="5 6">
    <name type="scientific">Periplaneta americana</name>
    <name type="common">American cockroach</name>
    <name type="synonym">Blatta americana</name>
    <dbReference type="NCBI Taxonomy" id="6978"/>
    <lineage>
        <taxon>Eukaryota</taxon>
        <taxon>Metazoa</taxon>
        <taxon>Ecdysozoa</taxon>
        <taxon>Arthropoda</taxon>
        <taxon>Hexapoda</taxon>
        <taxon>Insecta</taxon>
        <taxon>Pterygota</taxon>
        <taxon>Neoptera</taxon>
        <taxon>Polyneoptera</taxon>
        <taxon>Dictyoptera</taxon>
        <taxon>Blattodea</taxon>
        <taxon>Blattoidea</taxon>
        <taxon>Blattidae</taxon>
        <taxon>Blattinae</taxon>
        <taxon>Periplaneta</taxon>
    </lineage>
</organism>
<feature type="repeat" description="ANK" evidence="3">
    <location>
        <begin position="1551"/>
        <end position="1583"/>
    </location>
</feature>
<dbReference type="Gene3D" id="1.25.40.20">
    <property type="entry name" value="Ankyrin repeat-containing domain"/>
    <property type="match status" value="9"/>
</dbReference>
<dbReference type="PANTHER" id="PTHR24173">
    <property type="entry name" value="ANKYRIN REPEAT CONTAINING"/>
    <property type="match status" value="1"/>
</dbReference>
<evidence type="ECO:0000256" key="2">
    <source>
        <dbReference type="ARBA" id="ARBA00023043"/>
    </source>
</evidence>
<feature type="domain" description="NACHT" evidence="4">
    <location>
        <begin position="673"/>
        <end position="799"/>
    </location>
</feature>
<feature type="repeat" description="ANK" evidence="3">
    <location>
        <begin position="1417"/>
        <end position="1438"/>
    </location>
</feature>
<feature type="repeat" description="ANK" evidence="3">
    <location>
        <begin position="1917"/>
        <end position="1940"/>
    </location>
</feature>
<feature type="repeat" description="ANK" evidence="3">
    <location>
        <begin position="1884"/>
        <end position="1916"/>
    </location>
</feature>
<feature type="repeat" description="ANK" evidence="3">
    <location>
        <begin position="1384"/>
        <end position="1416"/>
    </location>
</feature>
<feature type="repeat" description="ANK" evidence="3">
    <location>
        <begin position="1517"/>
        <end position="1538"/>
    </location>
</feature>
<evidence type="ECO:0000256" key="3">
    <source>
        <dbReference type="PROSITE-ProRule" id="PRU00023"/>
    </source>
</evidence>
<feature type="repeat" description="ANK" evidence="3">
    <location>
        <begin position="1617"/>
        <end position="1638"/>
    </location>
</feature>
<dbReference type="PROSITE" id="PS50837">
    <property type="entry name" value="NACHT"/>
    <property type="match status" value="1"/>
</dbReference>
<keyword evidence="2 3" id="KW-0040">ANK repeat</keyword>
<dbReference type="SMART" id="SM00248">
    <property type="entry name" value="ANK"/>
    <property type="match status" value="26"/>
</dbReference>
<comment type="caution">
    <text evidence="5">The sequence shown here is derived from an EMBL/GenBank/DDBJ whole genome shotgun (WGS) entry which is preliminary data.</text>
</comment>
<dbReference type="SUPFAM" id="SSF52540">
    <property type="entry name" value="P-loop containing nucleoside triphosphate hydrolases"/>
    <property type="match status" value="1"/>
</dbReference>
<dbReference type="PRINTS" id="PR01415">
    <property type="entry name" value="ANKYRIN"/>
</dbReference>
<feature type="repeat" description="ANK" evidence="3">
    <location>
        <begin position="1817"/>
        <end position="1837"/>
    </location>
</feature>
<feature type="repeat" description="ANK" evidence="3">
    <location>
        <begin position="1851"/>
        <end position="1883"/>
    </location>
</feature>
<dbReference type="EMBL" id="JAJSOF020000017">
    <property type="protein sequence ID" value="KAJ4440633.1"/>
    <property type="molecule type" value="Genomic_DNA"/>
</dbReference>
<dbReference type="Proteomes" id="UP001148838">
    <property type="component" value="Unassembled WGS sequence"/>
</dbReference>
<gene>
    <name evidence="5" type="ORF">ANN_08780</name>
</gene>
<evidence type="ECO:0000256" key="1">
    <source>
        <dbReference type="ARBA" id="ARBA00022737"/>
    </source>
</evidence>
<name>A0ABQ8T326_PERAM</name>
<feature type="repeat" description="ANK" evidence="3">
    <location>
        <begin position="1651"/>
        <end position="1683"/>
    </location>
</feature>
<dbReference type="Pfam" id="PF12796">
    <property type="entry name" value="Ank_2"/>
    <property type="match status" value="8"/>
</dbReference>
<dbReference type="InterPro" id="IPR007111">
    <property type="entry name" value="NACHT_NTPase"/>
</dbReference>
<accession>A0ABQ8T326</accession>
<protein>
    <recommendedName>
        <fullName evidence="4">NACHT domain-containing protein</fullName>
    </recommendedName>
</protein>
<feature type="repeat" description="ANK" evidence="3">
    <location>
        <begin position="1684"/>
        <end position="1716"/>
    </location>
</feature>
<feature type="repeat" description="ANK" evidence="3">
    <location>
        <begin position="1284"/>
        <end position="1316"/>
    </location>
</feature>
<keyword evidence="1" id="KW-0677">Repeat</keyword>
<feature type="repeat" description="ANK" evidence="3">
    <location>
        <begin position="1351"/>
        <end position="1383"/>
    </location>
</feature>
<evidence type="ECO:0000313" key="6">
    <source>
        <dbReference type="Proteomes" id="UP001148838"/>
    </source>
</evidence>
<dbReference type="Pfam" id="PF00023">
    <property type="entry name" value="Ank"/>
    <property type="match status" value="1"/>
</dbReference>
<dbReference type="SUPFAM" id="SSF48403">
    <property type="entry name" value="Ankyrin repeat"/>
    <property type="match status" value="3"/>
</dbReference>
<dbReference type="InterPro" id="IPR036770">
    <property type="entry name" value="Ankyrin_rpt-contain_sf"/>
</dbReference>
<proteinExistence type="predicted"/>
<dbReference type="InterPro" id="IPR002110">
    <property type="entry name" value="Ankyrin_rpt"/>
</dbReference>
<reference evidence="5 6" key="1">
    <citation type="journal article" date="2022" name="Allergy">
        <title>Genome assembly and annotation of Periplaneta americana reveal a comprehensive cockroach allergen profile.</title>
        <authorList>
            <person name="Wang L."/>
            <person name="Xiong Q."/>
            <person name="Saelim N."/>
            <person name="Wang L."/>
            <person name="Nong W."/>
            <person name="Wan A.T."/>
            <person name="Shi M."/>
            <person name="Liu X."/>
            <person name="Cao Q."/>
            <person name="Hui J.H.L."/>
            <person name="Sookrung N."/>
            <person name="Leung T.F."/>
            <person name="Tungtrongchitr A."/>
            <person name="Tsui S.K.W."/>
        </authorList>
    </citation>
    <scope>NUCLEOTIDE SEQUENCE [LARGE SCALE GENOMIC DNA]</scope>
    <source>
        <strain evidence="5">PWHHKU_190912</strain>
    </source>
</reference>
<dbReference type="InterPro" id="IPR027417">
    <property type="entry name" value="P-loop_NTPase"/>
</dbReference>